<evidence type="ECO:0000313" key="2">
    <source>
        <dbReference type="EMBL" id="KAF0024445.1"/>
    </source>
</evidence>
<name>A0A6A4RW73_SCOMX</name>
<dbReference type="EMBL" id="VEVO01000021">
    <property type="protein sequence ID" value="KAF0024445.1"/>
    <property type="molecule type" value="Genomic_DNA"/>
</dbReference>
<evidence type="ECO:0000256" key="1">
    <source>
        <dbReference type="SAM" id="MobiDB-lite"/>
    </source>
</evidence>
<gene>
    <name evidence="2" type="ORF">F2P81_023247</name>
</gene>
<dbReference type="Proteomes" id="UP000438429">
    <property type="component" value="Unassembled WGS sequence"/>
</dbReference>
<comment type="caution">
    <text evidence="2">The sequence shown here is derived from an EMBL/GenBank/DDBJ whole genome shotgun (WGS) entry which is preliminary data.</text>
</comment>
<reference evidence="2 3" key="1">
    <citation type="submission" date="2019-06" db="EMBL/GenBank/DDBJ databases">
        <title>Draft genomes of female and male turbot (Scophthalmus maximus).</title>
        <authorList>
            <person name="Xu H."/>
            <person name="Xu X.-W."/>
            <person name="Shao C."/>
            <person name="Chen S."/>
        </authorList>
    </citation>
    <scope>NUCLEOTIDE SEQUENCE [LARGE SCALE GENOMIC DNA]</scope>
    <source>
        <strain evidence="2">Ysfricsl-2016a</strain>
        <tissue evidence="2">Blood</tissue>
    </source>
</reference>
<organism evidence="2 3">
    <name type="scientific">Scophthalmus maximus</name>
    <name type="common">Turbot</name>
    <name type="synonym">Psetta maxima</name>
    <dbReference type="NCBI Taxonomy" id="52904"/>
    <lineage>
        <taxon>Eukaryota</taxon>
        <taxon>Metazoa</taxon>
        <taxon>Chordata</taxon>
        <taxon>Craniata</taxon>
        <taxon>Vertebrata</taxon>
        <taxon>Euteleostomi</taxon>
        <taxon>Actinopterygii</taxon>
        <taxon>Neopterygii</taxon>
        <taxon>Teleostei</taxon>
        <taxon>Neoteleostei</taxon>
        <taxon>Acanthomorphata</taxon>
        <taxon>Carangaria</taxon>
        <taxon>Pleuronectiformes</taxon>
        <taxon>Pleuronectoidei</taxon>
        <taxon>Scophthalmidae</taxon>
        <taxon>Scophthalmus</taxon>
    </lineage>
</organism>
<accession>A0A6A4RW73</accession>
<sequence>MRLELSGENMIGDNYVEDEPGSSSGGCDEETREEVTVAEKLPSNPNLSQFVGGELMMTMNTLSVSVKQIPL</sequence>
<proteinExistence type="predicted"/>
<feature type="region of interest" description="Disordered" evidence="1">
    <location>
        <begin position="1"/>
        <end position="37"/>
    </location>
</feature>
<protein>
    <submittedName>
        <fullName evidence="2">Uncharacterized protein</fullName>
    </submittedName>
</protein>
<dbReference type="AlphaFoldDB" id="A0A6A4RW73"/>
<evidence type="ECO:0000313" key="3">
    <source>
        <dbReference type="Proteomes" id="UP000438429"/>
    </source>
</evidence>